<evidence type="ECO:0000313" key="7">
    <source>
        <dbReference type="Proteomes" id="UP000695022"/>
    </source>
</evidence>
<dbReference type="RefSeq" id="XP_014678372.1">
    <property type="nucleotide sequence ID" value="XM_014822886.1"/>
</dbReference>
<feature type="region of interest" description="Disordered" evidence="3">
    <location>
        <begin position="1"/>
        <end position="21"/>
    </location>
</feature>
<feature type="compositionally biased region" description="Polar residues" evidence="3">
    <location>
        <begin position="8"/>
        <end position="18"/>
    </location>
</feature>
<keyword evidence="7" id="KW-1185">Reference proteome</keyword>
<feature type="non-terminal residue" evidence="8">
    <location>
        <position position="567"/>
    </location>
</feature>
<keyword evidence="4" id="KW-0812">Transmembrane</keyword>
<feature type="transmembrane region" description="Helical" evidence="4">
    <location>
        <begin position="505"/>
        <end position="522"/>
    </location>
</feature>
<dbReference type="InterPro" id="IPR007185">
    <property type="entry name" value="DNA_pol_a/d/e_bsu"/>
</dbReference>
<dbReference type="Proteomes" id="UP000695022">
    <property type="component" value="Unplaced"/>
</dbReference>
<reference evidence="8" key="1">
    <citation type="submission" date="2025-08" db="UniProtKB">
        <authorList>
            <consortium name="RefSeq"/>
        </authorList>
    </citation>
    <scope>IDENTIFICATION</scope>
</reference>
<evidence type="ECO:0000256" key="4">
    <source>
        <dbReference type="SAM" id="Phobius"/>
    </source>
</evidence>
<dbReference type="Gene3D" id="3.60.21.50">
    <property type="match status" value="2"/>
</dbReference>
<dbReference type="Pfam" id="PF18018">
    <property type="entry name" value="DNA_pol_D_N"/>
    <property type="match status" value="1"/>
</dbReference>
<dbReference type="PANTHER" id="PTHR10416:SF0">
    <property type="entry name" value="DNA POLYMERASE DELTA SUBUNIT 2"/>
    <property type="match status" value="1"/>
</dbReference>
<sequence length="567" mass="64055">MLADRAQDVSNSLLSHPSESGCRKFDRASVAYENLSSRFKLKERNFNRQYAHLYAERLESRHSAISGAARKKLGSDVPQKKLSEIEIGQKCIVVGTSFKHMELKPNILKEVSEEHNLLPHPPRDRYTDEADQLILEDELQRTVLVGNVDVQKMVTGIIMAVRGQEEEDGNFHVDDYCFAEATEQPSLSPSQEDKYLAIVSGVELGDNAATALRLQLLLDYLGGSLGGEADQEGAASVARVVVAGNSLARSTQCRDASSKPMSRKEQAGSVDAIKELDDTLLELVSSVEVDLMPGCYDPTNSMLPQQPLHRCMFPQAAKYETFHNVTNPYEACVDGVRILGTSGQNVDDVYKYSDDDDAITIMASTLAVGTPRTDAHPTPYHATPTTMTIPSSSTPIHTSILPEIRADSRQRLSRCRAVQRWLLVAVRSGCDAYWLQTCGVSLTLARSAVTITVVIETRTHCLPTTVRQRNESRVREMTQPIYIHIYIYTYICNYIYIYTYIICNYIYIYIYICVYIHIYTYIYNYIYIYIYICVYIHIYIYIYIYIYTYIWNYTSTSTSTSTSTPIS</sequence>
<dbReference type="InterPro" id="IPR040663">
    <property type="entry name" value="DNA_pol_D_N"/>
</dbReference>
<name>A0ABM1F1Q1_PRICU</name>
<evidence type="ECO:0000259" key="5">
    <source>
        <dbReference type="Pfam" id="PF04042"/>
    </source>
</evidence>
<organism evidence="7 8">
    <name type="scientific">Priapulus caudatus</name>
    <name type="common">Priapulid worm</name>
    <dbReference type="NCBI Taxonomy" id="37621"/>
    <lineage>
        <taxon>Eukaryota</taxon>
        <taxon>Metazoa</taxon>
        <taxon>Ecdysozoa</taxon>
        <taxon>Scalidophora</taxon>
        <taxon>Priapulida</taxon>
        <taxon>Priapulimorpha</taxon>
        <taxon>Priapulimorphida</taxon>
        <taxon>Priapulidae</taxon>
        <taxon>Priapulus</taxon>
    </lineage>
</organism>
<evidence type="ECO:0000256" key="3">
    <source>
        <dbReference type="SAM" id="MobiDB-lite"/>
    </source>
</evidence>
<dbReference type="GeneID" id="106818163"/>
<dbReference type="PANTHER" id="PTHR10416">
    <property type="entry name" value="DNA POLYMERASE DELTA SUBUNIT 2"/>
    <property type="match status" value="1"/>
</dbReference>
<dbReference type="InterPro" id="IPR024826">
    <property type="entry name" value="DNA_pol_delta/II_ssu"/>
</dbReference>
<gene>
    <name evidence="8" type="primary">LOC106818163</name>
</gene>
<evidence type="ECO:0000256" key="1">
    <source>
        <dbReference type="ARBA" id="ARBA00006035"/>
    </source>
</evidence>
<evidence type="ECO:0000313" key="8">
    <source>
        <dbReference type="RefSeq" id="XP_014678372.1"/>
    </source>
</evidence>
<accession>A0ABM1F1Q1</accession>
<keyword evidence="4" id="KW-1133">Transmembrane helix</keyword>
<evidence type="ECO:0000256" key="2">
    <source>
        <dbReference type="ARBA" id="ARBA00022705"/>
    </source>
</evidence>
<dbReference type="Pfam" id="PF04042">
    <property type="entry name" value="DNA_pol_E_B"/>
    <property type="match status" value="1"/>
</dbReference>
<comment type="similarity">
    <text evidence="1">Belongs to the DNA polymerase delta/II small subunit family.</text>
</comment>
<protein>
    <submittedName>
        <fullName evidence="8">DNA polymerase delta subunit 2-like</fullName>
    </submittedName>
</protein>
<feature type="domain" description="DNA polymerase delta subunit OB-fold" evidence="6">
    <location>
        <begin position="49"/>
        <end position="176"/>
    </location>
</feature>
<keyword evidence="2" id="KW-0235">DNA replication</keyword>
<feature type="domain" description="DNA polymerase alpha/delta/epsilon subunit B" evidence="5">
    <location>
        <begin position="197"/>
        <end position="353"/>
    </location>
</feature>
<keyword evidence="4" id="KW-0472">Membrane</keyword>
<feature type="transmembrane region" description="Helical" evidence="4">
    <location>
        <begin position="528"/>
        <end position="550"/>
    </location>
</feature>
<evidence type="ECO:0000259" key="6">
    <source>
        <dbReference type="Pfam" id="PF18018"/>
    </source>
</evidence>
<proteinExistence type="inferred from homology"/>